<evidence type="ECO:0000313" key="3">
    <source>
        <dbReference type="Proteomes" id="UP000823388"/>
    </source>
</evidence>
<protein>
    <submittedName>
        <fullName evidence="2">Uncharacterized protein</fullName>
    </submittedName>
</protein>
<sequence>MSHASGAPCSAAGGVWRQGSRAEADAGGGRRGRRAAAGGRCRGHGSLCRVRLRQSDRRPGASRTGVQRAGQLRGGQGSRVLGATAVRGWRWARGGAVSRGFARAASAGCSIFYRRARGVRKEERECSERSICRRADAQGSSWSSPIPNGRPYVSHPCVIA</sequence>
<organism evidence="2 3">
    <name type="scientific">Panicum virgatum</name>
    <name type="common">Blackwell switchgrass</name>
    <dbReference type="NCBI Taxonomy" id="38727"/>
    <lineage>
        <taxon>Eukaryota</taxon>
        <taxon>Viridiplantae</taxon>
        <taxon>Streptophyta</taxon>
        <taxon>Embryophyta</taxon>
        <taxon>Tracheophyta</taxon>
        <taxon>Spermatophyta</taxon>
        <taxon>Magnoliopsida</taxon>
        <taxon>Liliopsida</taxon>
        <taxon>Poales</taxon>
        <taxon>Poaceae</taxon>
        <taxon>PACMAD clade</taxon>
        <taxon>Panicoideae</taxon>
        <taxon>Panicodae</taxon>
        <taxon>Paniceae</taxon>
        <taxon>Panicinae</taxon>
        <taxon>Panicum</taxon>
        <taxon>Panicum sect. Hiantes</taxon>
    </lineage>
</organism>
<dbReference type="AlphaFoldDB" id="A0A8T0N7B1"/>
<feature type="region of interest" description="Disordered" evidence="1">
    <location>
        <begin position="54"/>
        <end position="77"/>
    </location>
</feature>
<proteinExistence type="predicted"/>
<gene>
    <name evidence="2" type="ORF">PVAP13_9KG384583</name>
</gene>
<evidence type="ECO:0000256" key="1">
    <source>
        <dbReference type="SAM" id="MobiDB-lite"/>
    </source>
</evidence>
<comment type="caution">
    <text evidence="2">The sequence shown here is derived from an EMBL/GenBank/DDBJ whole genome shotgun (WGS) entry which is preliminary data.</text>
</comment>
<reference evidence="2" key="1">
    <citation type="submission" date="2020-05" db="EMBL/GenBank/DDBJ databases">
        <title>WGS assembly of Panicum virgatum.</title>
        <authorList>
            <person name="Lovell J.T."/>
            <person name="Jenkins J."/>
            <person name="Shu S."/>
            <person name="Juenger T.E."/>
            <person name="Schmutz J."/>
        </authorList>
    </citation>
    <scope>NUCLEOTIDE SEQUENCE</scope>
    <source>
        <strain evidence="2">AP13</strain>
    </source>
</reference>
<dbReference type="EMBL" id="CM029053">
    <property type="protein sequence ID" value="KAG2544833.1"/>
    <property type="molecule type" value="Genomic_DNA"/>
</dbReference>
<evidence type="ECO:0000313" key="2">
    <source>
        <dbReference type="EMBL" id="KAG2544833.1"/>
    </source>
</evidence>
<feature type="region of interest" description="Disordered" evidence="1">
    <location>
        <begin position="1"/>
        <end position="42"/>
    </location>
</feature>
<name>A0A8T0N7B1_PANVG</name>
<keyword evidence="3" id="KW-1185">Reference proteome</keyword>
<accession>A0A8T0N7B1</accession>
<dbReference type="Proteomes" id="UP000823388">
    <property type="component" value="Chromosome 9K"/>
</dbReference>